<name>A0ABR4QPP4_9CEST</name>
<evidence type="ECO:0000313" key="3">
    <source>
        <dbReference type="EMBL" id="KAL5111672.1"/>
    </source>
</evidence>
<dbReference type="Gene3D" id="1.10.840.10">
    <property type="entry name" value="Ras guanine-nucleotide exchange factors catalytic domain"/>
    <property type="match status" value="1"/>
</dbReference>
<dbReference type="Gene3D" id="3.30.505.10">
    <property type="entry name" value="SH2 domain"/>
    <property type="match status" value="1"/>
</dbReference>
<dbReference type="SUPFAM" id="SSF55550">
    <property type="entry name" value="SH2 domain"/>
    <property type="match status" value="1"/>
</dbReference>
<gene>
    <name evidence="3" type="ORF">TcWFU_002945</name>
</gene>
<reference evidence="3 4" key="1">
    <citation type="journal article" date="2022" name="Front. Cell. Infect. Microbiol.">
        <title>The Genomes of Two Strains of Taenia crassiceps the Animal Model for the Study of Human Cysticercosis.</title>
        <authorList>
            <person name="Bobes R.J."/>
            <person name="Estrada K."/>
            <person name="Rios-Valencia D.G."/>
            <person name="Calderon-Gallegos A."/>
            <person name="de la Torre P."/>
            <person name="Carrero J.C."/>
            <person name="Sanchez-Flores A."/>
            <person name="Laclette J.P."/>
        </authorList>
    </citation>
    <scope>NUCLEOTIDE SEQUENCE [LARGE SCALE GENOMIC DNA]</scope>
    <source>
        <strain evidence="3">WFUcys</strain>
    </source>
</reference>
<keyword evidence="4" id="KW-1185">Reference proteome</keyword>
<feature type="domain" description="SH2" evidence="2">
    <location>
        <begin position="32"/>
        <end position="124"/>
    </location>
</feature>
<accession>A0ABR4QPP4</accession>
<keyword evidence="1" id="KW-0727">SH2 domain</keyword>
<evidence type="ECO:0000313" key="4">
    <source>
        <dbReference type="Proteomes" id="UP001651158"/>
    </source>
</evidence>
<proteinExistence type="predicted"/>
<comment type="caution">
    <text evidence="3">The sequence shown here is derived from an EMBL/GenBank/DDBJ whole genome shotgun (WGS) entry which is preliminary data.</text>
</comment>
<dbReference type="InterPro" id="IPR036964">
    <property type="entry name" value="RASGEF_cat_dom_sf"/>
</dbReference>
<dbReference type="InterPro" id="IPR051853">
    <property type="entry name" value="SH2-Ras-GEF_adapter"/>
</dbReference>
<dbReference type="EMBL" id="JAKROA010000001">
    <property type="protein sequence ID" value="KAL5111672.1"/>
    <property type="molecule type" value="Genomic_DNA"/>
</dbReference>
<sequence length="508" mass="56294">MSEGAIFVSSVPDAIVTPSDDQEESEILGQPWFHGPLNPKIAFNRLLNSGSFLVANDEHDRSIFYLYVKWNGRCFSIDIPLNRITKKYSIGPVERNSVVDLMNFYITNQLPVREDIGAILFSPVVVPRSDSVNGSEICASPADEAGHKEHGVFSGLNSGRGGFGLSQHALMPPTELRLDRKRIRYLPMSGKPLRYSDVKLNKYDVSSTNQINDVAEPLDEGSFVSIGKLLLNAKADTVAACLAMETASILTLNWLPNSEDGISLPSDGYSLLLWPAANGYRRDLFNRDRFLSLFLTASIVIQKEVGLKAALLSLWIDVIEKLIVYHKDYFTANALANGICADQILNQKNLWEQAFACEENPEAVNKLKSLLLERRVQGSSSIEMTASCLAQIDACVPNIAPLVEDLYRVQPPHVDSGGLPPASLLQKLSVAKGAYSRRRRSGVNYIDLWVKKQWIVLRTVQIPNNLKSALKTENLLLLLMGPVDISHNDDLEDCFRRLPGLLSLLSDS</sequence>
<dbReference type="SMART" id="SM00252">
    <property type="entry name" value="SH2"/>
    <property type="match status" value="1"/>
</dbReference>
<dbReference type="PANTHER" id="PTHR14247">
    <property type="entry name" value="BREAST CANCER ANTI-ESTROGEN RESISTANCE PROTEIN 3 HOMOLOG-LIKE PROTEIN"/>
    <property type="match status" value="1"/>
</dbReference>
<dbReference type="InterPro" id="IPR000980">
    <property type="entry name" value="SH2"/>
</dbReference>
<protein>
    <recommendedName>
        <fullName evidence="2">SH2 domain-containing protein</fullName>
    </recommendedName>
</protein>
<dbReference type="PANTHER" id="PTHR14247:SF8">
    <property type="entry name" value="RAS-GEF DOMAIN-CONTAINING PROTEIN"/>
    <property type="match status" value="1"/>
</dbReference>
<dbReference type="Proteomes" id="UP001651158">
    <property type="component" value="Unassembled WGS sequence"/>
</dbReference>
<dbReference type="InterPro" id="IPR036860">
    <property type="entry name" value="SH2_dom_sf"/>
</dbReference>
<evidence type="ECO:0000259" key="2">
    <source>
        <dbReference type="PROSITE" id="PS50001"/>
    </source>
</evidence>
<dbReference type="PROSITE" id="PS50001">
    <property type="entry name" value="SH2"/>
    <property type="match status" value="1"/>
</dbReference>
<organism evidence="3 4">
    <name type="scientific">Taenia crassiceps</name>
    <dbReference type="NCBI Taxonomy" id="6207"/>
    <lineage>
        <taxon>Eukaryota</taxon>
        <taxon>Metazoa</taxon>
        <taxon>Spiralia</taxon>
        <taxon>Lophotrochozoa</taxon>
        <taxon>Platyhelminthes</taxon>
        <taxon>Cestoda</taxon>
        <taxon>Eucestoda</taxon>
        <taxon>Cyclophyllidea</taxon>
        <taxon>Taeniidae</taxon>
        <taxon>Taenia</taxon>
    </lineage>
</organism>
<evidence type="ECO:0000256" key="1">
    <source>
        <dbReference type="PROSITE-ProRule" id="PRU00191"/>
    </source>
</evidence>